<protein>
    <submittedName>
        <fullName evidence="2">Uncharacterized protein</fullName>
    </submittedName>
</protein>
<proteinExistence type="predicted"/>
<feature type="region of interest" description="Disordered" evidence="1">
    <location>
        <begin position="1"/>
        <end position="24"/>
    </location>
</feature>
<organism evidence="2 3">
    <name type="scientific">Halosimplex carlsbadense 2-9-1</name>
    <dbReference type="NCBI Taxonomy" id="797114"/>
    <lineage>
        <taxon>Archaea</taxon>
        <taxon>Methanobacteriati</taxon>
        <taxon>Methanobacteriota</taxon>
        <taxon>Stenosarchaea group</taxon>
        <taxon>Halobacteria</taxon>
        <taxon>Halobacteriales</taxon>
        <taxon>Haloarculaceae</taxon>
        <taxon>Halosimplex</taxon>
    </lineage>
</organism>
<evidence type="ECO:0000313" key="3">
    <source>
        <dbReference type="Proteomes" id="UP000011626"/>
    </source>
</evidence>
<feature type="compositionally biased region" description="Acidic residues" evidence="1">
    <location>
        <begin position="8"/>
        <end position="20"/>
    </location>
</feature>
<accession>M0CQ65</accession>
<dbReference type="AlphaFoldDB" id="M0CQ65"/>
<sequence length="181" mass="19541">MSSSPADADSDASPSDDTDPPDDKDVAVHVHVHLAVTGAFPLRVADLLFTDEAVVIPEYEHLTPLFGIARSGVDTAGERARDRYRDAGIAGLVDPAERVHRLPHDEVAAVRLYHSRVGRPKLAVVADSGPPYAYRIHAPVDVDSLASALESLGDRRGFDVERRAKIGYSPVASLRRFVAGR</sequence>
<reference evidence="2 3" key="1">
    <citation type="journal article" date="2014" name="PLoS Genet.">
        <title>Phylogenetically driven sequencing of extremely halophilic archaea reveals strategies for static and dynamic osmo-response.</title>
        <authorList>
            <person name="Becker E.A."/>
            <person name="Seitzer P.M."/>
            <person name="Tritt A."/>
            <person name="Larsen D."/>
            <person name="Krusor M."/>
            <person name="Yao A.I."/>
            <person name="Wu D."/>
            <person name="Madern D."/>
            <person name="Eisen J.A."/>
            <person name="Darling A.E."/>
            <person name="Facciotti M.T."/>
        </authorList>
    </citation>
    <scope>NUCLEOTIDE SEQUENCE [LARGE SCALE GENOMIC DNA]</scope>
    <source>
        <strain evidence="2 3">2-9-1</strain>
    </source>
</reference>
<evidence type="ECO:0000313" key="2">
    <source>
        <dbReference type="EMBL" id="ELZ24522.1"/>
    </source>
</evidence>
<dbReference type="EMBL" id="AOIU01000029">
    <property type="protein sequence ID" value="ELZ24522.1"/>
    <property type="molecule type" value="Genomic_DNA"/>
</dbReference>
<name>M0CQ65_9EURY</name>
<dbReference type="RefSeq" id="WP_006884134.1">
    <property type="nucleotide sequence ID" value="NZ_AOIU01000029.1"/>
</dbReference>
<evidence type="ECO:0000256" key="1">
    <source>
        <dbReference type="SAM" id="MobiDB-lite"/>
    </source>
</evidence>
<keyword evidence="3" id="KW-1185">Reference proteome</keyword>
<gene>
    <name evidence="2" type="ORF">C475_12310</name>
</gene>
<dbReference type="Proteomes" id="UP000011626">
    <property type="component" value="Unassembled WGS sequence"/>
</dbReference>
<dbReference type="STRING" id="797114.C475_12310"/>
<comment type="caution">
    <text evidence="2">The sequence shown here is derived from an EMBL/GenBank/DDBJ whole genome shotgun (WGS) entry which is preliminary data.</text>
</comment>
<dbReference type="eggNOG" id="arCOG14585">
    <property type="taxonomic scope" value="Archaea"/>
</dbReference>